<dbReference type="AlphaFoldDB" id="G3HZX9"/>
<accession>G3HZX9</accession>
<name>G3HZX9_CRIGR</name>
<proteinExistence type="predicted"/>
<dbReference type="EMBL" id="JH000991">
    <property type="protein sequence ID" value="EGW03983.1"/>
    <property type="molecule type" value="Genomic_DNA"/>
</dbReference>
<protein>
    <submittedName>
        <fullName evidence="1">Uncharacterized protein</fullName>
    </submittedName>
</protein>
<evidence type="ECO:0000313" key="2">
    <source>
        <dbReference type="Proteomes" id="UP000001075"/>
    </source>
</evidence>
<dbReference type="InParanoid" id="G3HZX9"/>
<sequence length="58" mass="6477">MRICATGTQGMKIQEGLVQVLLQGQGNFHGLLGFTPLILRWLLHREYVSELGFHPSPS</sequence>
<dbReference type="Proteomes" id="UP000001075">
    <property type="component" value="Unassembled WGS sequence"/>
</dbReference>
<reference evidence="2" key="1">
    <citation type="journal article" date="2011" name="Nat. Biotechnol.">
        <title>The genomic sequence of the Chinese hamster ovary (CHO)-K1 cell line.</title>
        <authorList>
            <person name="Xu X."/>
            <person name="Nagarajan H."/>
            <person name="Lewis N.E."/>
            <person name="Pan S."/>
            <person name="Cai Z."/>
            <person name="Liu X."/>
            <person name="Chen W."/>
            <person name="Xie M."/>
            <person name="Wang W."/>
            <person name="Hammond S."/>
            <person name="Andersen M.R."/>
            <person name="Neff N."/>
            <person name="Passarelli B."/>
            <person name="Koh W."/>
            <person name="Fan H.C."/>
            <person name="Wang J."/>
            <person name="Gui Y."/>
            <person name="Lee K.H."/>
            <person name="Betenbaugh M.J."/>
            <person name="Quake S.R."/>
            <person name="Famili I."/>
            <person name="Palsson B.O."/>
            <person name="Wang J."/>
        </authorList>
    </citation>
    <scope>NUCLEOTIDE SEQUENCE [LARGE SCALE GENOMIC DNA]</scope>
    <source>
        <strain evidence="2">CHO K1 cell line</strain>
    </source>
</reference>
<gene>
    <name evidence="1" type="ORF">I79_016643</name>
</gene>
<evidence type="ECO:0000313" key="1">
    <source>
        <dbReference type="EMBL" id="EGW03983.1"/>
    </source>
</evidence>
<organism evidence="1 2">
    <name type="scientific">Cricetulus griseus</name>
    <name type="common">Chinese hamster</name>
    <name type="synonym">Cricetulus barabensis griseus</name>
    <dbReference type="NCBI Taxonomy" id="10029"/>
    <lineage>
        <taxon>Eukaryota</taxon>
        <taxon>Metazoa</taxon>
        <taxon>Chordata</taxon>
        <taxon>Craniata</taxon>
        <taxon>Vertebrata</taxon>
        <taxon>Euteleostomi</taxon>
        <taxon>Mammalia</taxon>
        <taxon>Eutheria</taxon>
        <taxon>Euarchontoglires</taxon>
        <taxon>Glires</taxon>
        <taxon>Rodentia</taxon>
        <taxon>Myomorpha</taxon>
        <taxon>Muroidea</taxon>
        <taxon>Cricetidae</taxon>
        <taxon>Cricetinae</taxon>
        <taxon>Cricetulus</taxon>
    </lineage>
</organism>